<reference evidence="1" key="1">
    <citation type="submission" date="2019-07" db="EMBL/GenBank/DDBJ databases">
        <authorList>
            <person name="Dittberner H."/>
        </authorList>
    </citation>
    <scope>NUCLEOTIDE SEQUENCE [LARGE SCALE GENOMIC DNA]</scope>
</reference>
<protein>
    <submittedName>
        <fullName evidence="1">Uncharacterized protein</fullName>
    </submittedName>
</protein>
<dbReference type="Proteomes" id="UP000489600">
    <property type="component" value="Unassembled WGS sequence"/>
</dbReference>
<dbReference type="PROSITE" id="PS51257">
    <property type="entry name" value="PROKAR_LIPOPROTEIN"/>
    <property type="match status" value="1"/>
</dbReference>
<keyword evidence="2" id="KW-1185">Reference proteome</keyword>
<proteinExistence type="predicted"/>
<evidence type="ECO:0000313" key="1">
    <source>
        <dbReference type="EMBL" id="VVA90620.1"/>
    </source>
</evidence>
<dbReference type="EMBL" id="CABITT030000001">
    <property type="protein sequence ID" value="VVA90620.1"/>
    <property type="molecule type" value="Genomic_DNA"/>
</dbReference>
<accession>A0A565AMG5</accession>
<comment type="caution">
    <text evidence="1">The sequence shown here is derived from an EMBL/GenBank/DDBJ whole genome shotgun (WGS) entry which is preliminary data.</text>
</comment>
<dbReference type="AlphaFoldDB" id="A0A565AMG5"/>
<name>A0A565AMG5_9BRAS</name>
<organism evidence="1 2">
    <name type="scientific">Arabis nemorensis</name>
    <dbReference type="NCBI Taxonomy" id="586526"/>
    <lineage>
        <taxon>Eukaryota</taxon>
        <taxon>Viridiplantae</taxon>
        <taxon>Streptophyta</taxon>
        <taxon>Embryophyta</taxon>
        <taxon>Tracheophyta</taxon>
        <taxon>Spermatophyta</taxon>
        <taxon>Magnoliopsida</taxon>
        <taxon>eudicotyledons</taxon>
        <taxon>Gunneridae</taxon>
        <taxon>Pentapetalae</taxon>
        <taxon>rosids</taxon>
        <taxon>malvids</taxon>
        <taxon>Brassicales</taxon>
        <taxon>Brassicaceae</taxon>
        <taxon>Arabideae</taxon>
        <taxon>Arabis</taxon>
    </lineage>
</organism>
<sequence>MPRTLLCRGLLIRELAPSFGFVVACLRARRDPRGRGPEVGIHISLDLLPRSPLPIAEDFSLLPRTPPCRDPSIGAEVEGLILVESGSSFCGGDEVSCVEREPNVCQVWIVSKRLSKLN</sequence>
<gene>
    <name evidence="1" type="ORF">ANE_LOCUS1065</name>
</gene>
<evidence type="ECO:0000313" key="2">
    <source>
        <dbReference type="Proteomes" id="UP000489600"/>
    </source>
</evidence>